<comment type="function">
    <text evidence="1">Substrate recognition and binding subunit of the essential mitochondrial processing protease (MPP), which cleaves the mitochondrial sequence off newly imported precursors proteins.</text>
</comment>
<dbReference type="InterPro" id="IPR007863">
    <property type="entry name" value="Peptidase_M16_C"/>
</dbReference>
<sequence>MLNAAASTATRATARLHPASSRRLPSSFHLDHSTTTTATTTTATRRSFAVRAQQSAAVPPPEPSSSSPPYPKGGVKYTSNEFPDRQEPPLITRTSASDVIAARARGSSSSSTSSRRRLRGRPPQSLCAISPARCIGPDRPSRVPPNVPPESLRVPDLEVTTLPNGVRVGSIENYSRVSTVGVLLDFGSRHELDAHELPGTDGEFVSTSGVNHLMELLAFQSTKDRSGDEVRDAMERLGGACFATSGREQMMYCVDVLRPNVGTAFGLLAETIKCPLIDDGEVDEMKRTMEFQMMDVLPQVQMGEGLQMAGYGPLPPAVGDGPPRTQQLGRPHFCTPESLPNLTARSVHAFRERHLLGRPGGIVVSGSGISHRELVELAEANFGHVVAPVGVGDARDDGDDRTVPSVYTGGEYRLERPPNPNPAKEEFAHVAVAFEVGGWHSSDLVPTCVLQTLLGGGSSFSAGGPGKGMYSRLYREVLNRHHWAESCEAFTSFHSESGLFGMAGSARPDRAGDMTRSLVDHFLKLEAELVSDEELDRARNMLKCNVLTQLESRLVLFEDIGRQILTYGRREDAATMCWKIDGVTREDIQRVIRKAVRKPPTLSTVGMDIKNVPRVEEVTRWLGRGPQTKSWF</sequence>
<evidence type="ECO:0000256" key="2">
    <source>
        <dbReference type="ARBA" id="ARBA00007261"/>
    </source>
</evidence>
<name>A0ABD3MTS2_9STRA</name>
<feature type="compositionally biased region" description="Pro residues" evidence="3">
    <location>
        <begin position="58"/>
        <end position="71"/>
    </location>
</feature>
<dbReference type="PANTHER" id="PTHR11851">
    <property type="entry name" value="METALLOPROTEASE"/>
    <property type="match status" value="1"/>
</dbReference>
<dbReference type="Pfam" id="PF00675">
    <property type="entry name" value="Peptidase_M16"/>
    <property type="match status" value="1"/>
</dbReference>
<evidence type="ECO:0000256" key="1">
    <source>
        <dbReference type="ARBA" id="ARBA00002123"/>
    </source>
</evidence>
<evidence type="ECO:0000313" key="7">
    <source>
        <dbReference type="Proteomes" id="UP001530315"/>
    </source>
</evidence>
<dbReference type="SUPFAM" id="SSF63411">
    <property type="entry name" value="LuxS/MPP-like metallohydrolase"/>
    <property type="match status" value="2"/>
</dbReference>
<feature type="compositionally biased region" description="Low complexity" evidence="3">
    <location>
        <begin position="1"/>
        <end position="15"/>
    </location>
</feature>
<protein>
    <recommendedName>
        <fullName evidence="8">Mitochondrial-processing peptidase subunit alpha</fullName>
    </recommendedName>
</protein>
<organism evidence="6 7">
    <name type="scientific">Stephanodiscus triporus</name>
    <dbReference type="NCBI Taxonomy" id="2934178"/>
    <lineage>
        <taxon>Eukaryota</taxon>
        <taxon>Sar</taxon>
        <taxon>Stramenopiles</taxon>
        <taxon>Ochrophyta</taxon>
        <taxon>Bacillariophyta</taxon>
        <taxon>Coscinodiscophyceae</taxon>
        <taxon>Thalassiosirophycidae</taxon>
        <taxon>Stephanodiscales</taxon>
        <taxon>Stephanodiscaceae</taxon>
        <taxon>Stephanodiscus</taxon>
    </lineage>
</organism>
<comment type="similarity">
    <text evidence="2">Belongs to the peptidase M16 family.</text>
</comment>
<dbReference type="InterPro" id="IPR011249">
    <property type="entry name" value="Metalloenz_LuxS/M16"/>
</dbReference>
<dbReference type="Proteomes" id="UP001530315">
    <property type="component" value="Unassembled WGS sequence"/>
</dbReference>
<dbReference type="EMBL" id="JALLAZ020001710">
    <property type="protein sequence ID" value="KAL3767274.1"/>
    <property type="molecule type" value="Genomic_DNA"/>
</dbReference>
<dbReference type="AlphaFoldDB" id="A0ABD3MTS2"/>
<comment type="caution">
    <text evidence="6">The sequence shown here is derived from an EMBL/GenBank/DDBJ whole genome shotgun (WGS) entry which is preliminary data.</text>
</comment>
<evidence type="ECO:0000259" key="5">
    <source>
        <dbReference type="Pfam" id="PF05193"/>
    </source>
</evidence>
<feature type="compositionally biased region" description="Low complexity" evidence="3">
    <location>
        <begin position="34"/>
        <end position="44"/>
    </location>
</feature>
<feature type="domain" description="Peptidase M16 C-terminal" evidence="5">
    <location>
        <begin position="341"/>
        <end position="542"/>
    </location>
</feature>
<dbReference type="Gene3D" id="3.30.830.10">
    <property type="entry name" value="Metalloenzyme, LuxS/M16 peptidase-like"/>
    <property type="match status" value="2"/>
</dbReference>
<feature type="domain" description="Peptidase M16 N-terminal" evidence="4">
    <location>
        <begin position="168"/>
        <end position="296"/>
    </location>
</feature>
<dbReference type="InterPro" id="IPR050361">
    <property type="entry name" value="MPP/UQCRC_Complex"/>
</dbReference>
<accession>A0ABD3MTS2</accession>
<dbReference type="Pfam" id="PF05193">
    <property type="entry name" value="Peptidase_M16_C"/>
    <property type="match status" value="1"/>
</dbReference>
<evidence type="ECO:0000256" key="3">
    <source>
        <dbReference type="SAM" id="MobiDB-lite"/>
    </source>
</evidence>
<evidence type="ECO:0000313" key="6">
    <source>
        <dbReference type="EMBL" id="KAL3767274.1"/>
    </source>
</evidence>
<dbReference type="InterPro" id="IPR011765">
    <property type="entry name" value="Pept_M16_N"/>
</dbReference>
<reference evidence="6 7" key="1">
    <citation type="submission" date="2024-10" db="EMBL/GenBank/DDBJ databases">
        <title>Updated reference genomes for cyclostephanoid diatoms.</title>
        <authorList>
            <person name="Roberts W.R."/>
            <person name="Alverson A.J."/>
        </authorList>
    </citation>
    <scope>NUCLEOTIDE SEQUENCE [LARGE SCALE GENOMIC DNA]</scope>
    <source>
        <strain evidence="6 7">AJA276-08</strain>
    </source>
</reference>
<dbReference type="PANTHER" id="PTHR11851:SF49">
    <property type="entry name" value="MITOCHONDRIAL-PROCESSING PEPTIDASE SUBUNIT ALPHA"/>
    <property type="match status" value="1"/>
</dbReference>
<proteinExistence type="inferred from homology"/>
<gene>
    <name evidence="6" type="ORF">ACHAW5_002077</name>
</gene>
<evidence type="ECO:0000259" key="4">
    <source>
        <dbReference type="Pfam" id="PF00675"/>
    </source>
</evidence>
<feature type="region of interest" description="Disordered" evidence="3">
    <location>
        <begin position="1"/>
        <end position="152"/>
    </location>
</feature>
<evidence type="ECO:0008006" key="8">
    <source>
        <dbReference type="Google" id="ProtNLM"/>
    </source>
</evidence>
<keyword evidence="7" id="KW-1185">Reference proteome</keyword>
<feature type="compositionally biased region" description="Low complexity" evidence="3">
    <location>
        <begin position="101"/>
        <end position="113"/>
    </location>
</feature>